<dbReference type="EMBL" id="JACFYJ010000159">
    <property type="protein sequence ID" value="MEI6003127.1"/>
    <property type="molecule type" value="Genomic_DNA"/>
</dbReference>
<reference evidence="2 3" key="1">
    <citation type="journal article" date="2022" name="Arch. Microbiol.">
        <title>Paraburkholderia bengalensis sp. nov. isolated from roots of Oryza sativa, IR64.</title>
        <authorList>
            <person name="Nag P."/>
            <person name="Mondal N."/>
            <person name="Sarkar J."/>
            <person name="Das S."/>
        </authorList>
    </citation>
    <scope>NUCLEOTIDE SEQUENCE [LARGE SCALE GENOMIC DNA]</scope>
    <source>
        <strain evidence="2 3">IR64_4_BI</strain>
    </source>
</reference>
<dbReference type="Proteomes" id="UP001386437">
    <property type="component" value="Unassembled WGS sequence"/>
</dbReference>
<organism evidence="2 3">
    <name type="scientific">Paraburkholderia bengalensis</name>
    <dbReference type="NCBI Taxonomy" id="2747562"/>
    <lineage>
        <taxon>Bacteria</taxon>
        <taxon>Pseudomonadati</taxon>
        <taxon>Pseudomonadota</taxon>
        <taxon>Betaproteobacteria</taxon>
        <taxon>Burkholderiales</taxon>
        <taxon>Burkholderiaceae</taxon>
        <taxon>Paraburkholderia</taxon>
    </lineage>
</organism>
<feature type="chain" id="PRO_5046512873" evidence="1">
    <location>
        <begin position="22"/>
        <end position="267"/>
    </location>
</feature>
<evidence type="ECO:0000313" key="3">
    <source>
        <dbReference type="Proteomes" id="UP001386437"/>
    </source>
</evidence>
<comment type="caution">
    <text evidence="2">The sequence shown here is derived from an EMBL/GenBank/DDBJ whole genome shotgun (WGS) entry which is preliminary data.</text>
</comment>
<name>A0ABU8J5W6_9BURK</name>
<sequence length="267" mass="28932">MKNRFLKIVAGIALLATAISAYSGASVRDYIASRNKAVEAVHATYADQGNERLSRAADKSMQDVRIKLQRLVGPVNVKGFPRSGESVIGSRSDGQYEGLDGIAVTSLDTKTRLFVTTVPLMRAWLAMHRKDIKQFSSLERALGTEDFYNATAILSDDAAVYAYGEIPVTARAGGSTTRVILFALGQDDPAPNPPGSIAVAVMQDDRIYILTEGVQVNAIPACKALSQQGTINFEQCFAKKLPSQKEYARLINQAQGLVDRASQPQQH</sequence>
<proteinExistence type="predicted"/>
<keyword evidence="3" id="KW-1185">Reference proteome</keyword>
<evidence type="ECO:0000313" key="2">
    <source>
        <dbReference type="EMBL" id="MEI6003127.1"/>
    </source>
</evidence>
<evidence type="ECO:0000256" key="1">
    <source>
        <dbReference type="SAM" id="SignalP"/>
    </source>
</evidence>
<gene>
    <name evidence="2" type="ORF">H3V53_40415</name>
</gene>
<protein>
    <submittedName>
        <fullName evidence="2">Uncharacterized protein</fullName>
    </submittedName>
</protein>
<feature type="signal peptide" evidence="1">
    <location>
        <begin position="1"/>
        <end position="21"/>
    </location>
</feature>
<accession>A0ABU8J5W6</accession>
<keyword evidence="1" id="KW-0732">Signal</keyword>
<dbReference type="RefSeq" id="WP_336602688.1">
    <property type="nucleotide sequence ID" value="NZ_JACFYJ010000159.1"/>
</dbReference>